<sequence>MSDTDVSPGDTYTYSRTFTRDDVEQFTEISKDEGEHHLETDEQGRVVVHGLLTATLPTKLGGDLDYLARDMVFEFRKPVYTDEEISCELTVLDVADRNGGVDLSAEAICTNEDDEVVLTGEFEGVIFE</sequence>
<dbReference type="PANTHER" id="PTHR43664:SF1">
    <property type="entry name" value="BETA-METHYLMALYL-COA DEHYDRATASE"/>
    <property type="match status" value="1"/>
</dbReference>
<accession>A0ABD6A3L6</accession>
<dbReference type="InterPro" id="IPR029069">
    <property type="entry name" value="HotDog_dom_sf"/>
</dbReference>
<name>A0ABD6A3L6_9EURY</name>
<dbReference type="InterPro" id="IPR052342">
    <property type="entry name" value="MCH/BMMD"/>
</dbReference>
<dbReference type="SUPFAM" id="SSF54637">
    <property type="entry name" value="Thioesterase/thiol ester dehydrase-isomerase"/>
    <property type="match status" value="1"/>
</dbReference>
<dbReference type="AlphaFoldDB" id="A0ABD6A3L6"/>
<dbReference type="Gene3D" id="3.10.129.10">
    <property type="entry name" value="Hotdog Thioesterase"/>
    <property type="match status" value="1"/>
</dbReference>
<organism evidence="1 2">
    <name type="scientific">Halomarina halobia</name>
    <dbReference type="NCBI Taxonomy" id="3033386"/>
    <lineage>
        <taxon>Archaea</taxon>
        <taxon>Methanobacteriati</taxon>
        <taxon>Methanobacteriota</taxon>
        <taxon>Stenosarchaea group</taxon>
        <taxon>Halobacteria</taxon>
        <taxon>Halobacteriales</taxon>
        <taxon>Natronomonadaceae</taxon>
        <taxon>Halomarina</taxon>
    </lineage>
</organism>
<dbReference type="PANTHER" id="PTHR43664">
    <property type="entry name" value="MONOAMINE OXIDASE-RELATED"/>
    <property type="match status" value="1"/>
</dbReference>
<dbReference type="GeneID" id="79314173"/>
<evidence type="ECO:0000313" key="1">
    <source>
        <dbReference type="EMBL" id="MFC7315214.1"/>
    </source>
</evidence>
<reference evidence="1 2" key="1">
    <citation type="journal article" date="2019" name="Int. J. Syst. Evol. Microbiol.">
        <title>The Global Catalogue of Microorganisms (GCM) 10K type strain sequencing project: providing services to taxonomists for standard genome sequencing and annotation.</title>
        <authorList>
            <consortium name="The Broad Institute Genomics Platform"/>
            <consortium name="The Broad Institute Genome Sequencing Center for Infectious Disease"/>
            <person name="Wu L."/>
            <person name="Ma J."/>
        </authorList>
    </citation>
    <scope>NUCLEOTIDE SEQUENCE [LARGE SCALE GENOMIC DNA]</scope>
    <source>
        <strain evidence="1 2">PSR21</strain>
    </source>
</reference>
<protein>
    <submittedName>
        <fullName evidence="1">Dehydratase</fullName>
    </submittedName>
</protein>
<evidence type="ECO:0000313" key="2">
    <source>
        <dbReference type="Proteomes" id="UP001596547"/>
    </source>
</evidence>
<dbReference type="EMBL" id="JBHTBF010000001">
    <property type="protein sequence ID" value="MFC7315214.1"/>
    <property type="molecule type" value="Genomic_DNA"/>
</dbReference>
<keyword evidence="2" id="KW-1185">Reference proteome</keyword>
<proteinExistence type="predicted"/>
<dbReference type="Proteomes" id="UP001596547">
    <property type="component" value="Unassembled WGS sequence"/>
</dbReference>
<gene>
    <name evidence="1" type="ORF">ACFQPE_00175</name>
</gene>
<comment type="caution">
    <text evidence="1">The sequence shown here is derived from an EMBL/GenBank/DDBJ whole genome shotgun (WGS) entry which is preliminary data.</text>
</comment>
<dbReference type="RefSeq" id="WP_276304620.1">
    <property type="nucleotide sequence ID" value="NZ_CP119992.1"/>
</dbReference>